<evidence type="ECO:0000256" key="3">
    <source>
        <dbReference type="ARBA" id="ARBA00022737"/>
    </source>
</evidence>
<keyword evidence="2" id="KW-0479">Metal-binding</keyword>
<dbReference type="PANTHER" id="PTHR47427">
    <property type="entry name" value="PROTEIN STE12"/>
    <property type="match status" value="1"/>
</dbReference>
<dbReference type="InterPro" id="IPR013087">
    <property type="entry name" value="Znf_C2H2_type"/>
</dbReference>
<organism evidence="17 18">
    <name type="scientific">Aspergillus rambellii</name>
    <dbReference type="NCBI Taxonomy" id="308745"/>
    <lineage>
        <taxon>Eukaryota</taxon>
        <taxon>Fungi</taxon>
        <taxon>Dikarya</taxon>
        <taxon>Ascomycota</taxon>
        <taxon>Pezizomycotina</taxon>
        <taxon>Eurotiomycetes</taxon>
        <taxon>Eurotiomycetidae</taxon>
        <taxon>Eurotiales</taxon>
        <taxon>Aspergillaceae</taxon>
        <taxon>Aspergillus</taxon>
        <taxon>Aspergillus subgen. Nidulantes</taxon>
    </lineage>
</organism>
<sequence length="508" mass="56668">MSIIAKRHVARALENDAHGWGTLQAPVTRSLALESRLTPEAFRAPCPCSRSIPSDKDNPGMQLCYCDKVDAALAKNRKPGSLEDMRHQGNLSDCLTVEVDCSSLGSNECPSMSSSFSPLDSPTPTPTSIYSHGSLESPGWQEGGSFPHHMYERHTGSTQMRSAFRLASMASSENMALPYGNMEAPERMPMTDFLSGYDENIEQLWIPSHAPKTYDHAAQGLSYQHAMQQYPAMTRNNYRHHHAAYLPESTTNPCLSRSIFHHPERVPTSMSMGNMSWMPLTDSIAPQTIAPSQVAPVTPPPSYTEFPTSLSVFKQHSPTTPVRSCSLGTASGADTPMSRLSGGPAEYMDDFQQSPVYRDGLQRPHRTGSRKVARKQSSKQNLMLENLPPIIKQVQFKCREPGCNGRFKRQEHLKRHMKSHSKEKPHVCWVPGCHRAFSRSDNLNAHYTKTHSKRGGRNRYVATLDENSPDYDPDFRGQLTQDGRPIYGSKLEDPIPSARDLSVDAWEE</sequence>
<dbReference type="GO" id="GO:0003700">
    <property type="term" value="F:DNA-binding transcription factor activity"/>
    <property type="evidence" value="ECO:0007669"/>
    <property type="project" value="TreeGrafter"/>
</dbReference>
<dbReference type="GO" id="GO:0048315">
    <property type="term" value="P:conidium formation"/>
    <property type="evidence" value="ECO:0007669"/>
    <property type="project" value="UniProtKB-KW"/>
</dbReference>
<keyword evidence="10" id="KW-0804">Transcription</keyword>
<dbReference type="FunFam" id="3.30.160.60:FF:000845">
    <property type="entry name" value="C2H2 type conidiation transcription factor BrlA"/>
    <property type="match status" value="1"/>
</dbReference>
<comment type="caution">
    <text evidence="17">The sequence shown here is derived from an EMBL/GenBank/DDBJ whole genome shotgun (WGS) entry which is preliminary data.</text>
</comment>
<dbReference type="GO" id="GO:1990527">
    <property type="term" value="C:Tec1p-Ste12p-Dig1p complex"/>
    <property type="evidence" value="ECO:0007669"/>
    <property type="project" value="TreeGrafter"/>
</dbReference>
<evidence type="ECO:0000256" key="2">
    <source>
        <dbReference type="ARBA" id="ARBA00022723"/>
    </source>
</evidence>
<dbReference type="PANTHER" id="PTHR47427:SF1">
    <property type="entry name" value="PROTEIN STE12"/>
    <property type="match status" value="1"/>
</dbReference>
<dbReference type="GO" id="GO:0003677">
    <property type="term" value="F:DNA binding"/>
    <property type="evidence" value="ECO:0007669"/>
    <property type="project" value="UniProtKB-KW"/>
</dbReference>
<proteinExistence type="predicted"/>
<dbReference type="GO" id="GO:1990526">
    <property type="term" value="C:Ste12p-Dig1p-Dig2p complex"/>
    <property type="evidence" value="ECO:0007669"/>
    <property type="project" value="TreeGrafter"/>
</dbReference>
<dbReference type="PROSITE" id="PS50157">
    <property type="entry name" value="ZINC_FINGER_C2H2_2"/>
    <property type="match status" value="2"/>
</dbReference>
<reference evidence="17 18" key="1">
    <citation type="submission" date="2015-02" db="EMBL/GenBank/DDBJ databases">
        <title>Draft Genome Sequences of Two Closely-Related Aflatoxigenic Aspergillus Species Obtained from the Cote d'Ivoire.</title>
        <authorList>
            <person name="Moore G.G."/>
            <person name="Beltz S.B."/>
            <person name="Mack B.M."/>
        </authorList>
    </citation>
    <scope>NUCLEOTIDE SEQUENCE [LARGE SCALE GENOMIC DNA]</scope>
    <source>
        <strain evidence="17 18">SRRC1468</strain>
    </source>
</reference>
<protein>
    <recommendedName>
        <fullName evidence="13">C2H2 type master regulator of conidiophore development brlA</fullName>
    </recommendedName>
</protein>
<gene>
    <name evidence="17" type="ORF">ARAM_004853</name>
</gene>
<evidence type="ECO:0000313" key="18">
    <source>
        <dbReference type="Proteomes" id="UP000034291"/>
    </source>
</evidence>
<keyword evidence="5" id="KW-0862">Zinc</keyword>
<keyword evidence="11" id="KW-0539">Nucleus</keyword>
<feature type="compositionally biased region" description="Basic residues" evidence="15">
    <location>
        <begin position="363"/>
        <end position="377"/>
    </location>
</feature>
<evidence type="ECO:0000256" key="12">
    <source>
        <dbReference type="ARBA" id="ARBA00023321"/>
    </source>
</evidence>
<feature type="region of interest" description="Disordered" evidence="15">
    <location>
        <begin position="315"/>
        <end position="380"/>
    </location>
</feature>
<feature type="domain" description="C2H2-type" evidence="16">
    <location>
        <begin position="396"/>
        <end position="425"/>
    </location>
</feature>
<keyword evidence="3" id="KW-0677">Repeat</keyword>
<evidence type="ECO:0000256" key="1">
    <source>
        <dbReference type="ARBA" id="ARBA00004123"/>
    </source>
</evidence>
<evidence type="ECO:0000256" key="5">
    <source>
        <dbReference type="ARBA" id="ARBA00022833"/>
    </source>
</evidence>
<dbReference type="STRING" id="308745.A0A0F8WLS2"/>
<keyword evidence="8" id="KW-0238">DNA-binding</keyword>
<dbReference type="GO" id="GO:0008270">
    <property type="term" value="F:zinc ion binding"/>
    <property type="evidence" value="ECO:0007669"/>
    <property type="project" value="UniProtKB-KW"/>
</dbReference>
<keyword evidence="12" id="KW-0183">Conidiation</keyword>
<feature type="region of interest" description="Disordered" evidence="15">
    <location>
        <begin position="448"/>
        <end position="508"/>
    </location>
</feature>
<evidence type="ECO:0000256" key="4">
    <source>
        <dbReference type="ARBA" id="ARBA00022771"/>
    </source>
</evidence>
<feature type="compositionally biased region" description="Polar residues" evidence="15">
    <location>
        <begin position="315"/>
        <end position="329"/>
    </location>
</feature>
<dbReference type="AlphaFoldDB" id="A0A0F8WLS2"/>
<keyword evidence="9" id="KW-0010">Activator</keyword>
<keyword evidence="18" id="KW-1185">Reference proteome</keyword>
<dbReference type="GO" id="GO:0005634">
    <property type="term" value="C:nucleus"/>
    <property type="evidence" value="ECO:0007669"/>
    <property type="project" value="UniProtKB-SubCell"/>
</dbReference>
<dbReference type="OrthoDB" id="654211at2759"/>
<evidence type="ECO:0000256" key="15">
    <source>
        <dbReference type="SAM" id="MobiDB-lite"/>
    </source>
</evidence>
<keyword evidence="4 14" id="KW-0863">Zinc-finger</keyword>
<dbReference type="SUPFAM" id="SSF57667">
    <property type="entry name" value="beta-beta-alpha zinc fingers"/>
    <property type="match status" value="1"/>
</dbReference>
<feature type="domain" description="C2H2-type" evidence="16">
    <location>
        <begin position="426"/>
        <end position="456"/>
    </location>
</feature>
<dbReference type="Proteomes" id="UP000034291">
    <property type="component" value="Unassembled WGS sequence"/>
</dbReference>
<evidence type="ECO:0000256" key="6">
    <source>
        <dbReference type="ARBA" id="ARBA00022969"/>
    </source>
</evidence>
<dbReference type="EMBL" id="JZBS01004083">
    <property type="protein sequence ID" value="KKK12237.1"/>
    <property type="molecule type" value="Genomic_DNA"/>
</dbReference>
<evidence type="ECO:0000256" key="14">
    <source>
        <dbReference type="PROSITE-ProRule" id="PRU00042"/>
    </source>
</evidence>
<dbReference type="PROSITE" id="PS00028">
    <property type="entry name" value="ZINC_FINGER_C2H2_1"/>
    <property type="match status" value="2"/>
</dbReference>
<dbReference type="GO" id="GO:0030435">
    <property type="term" value="P:sporulation resulting in formation of a cellular spore"/>
    <property type="evidence" value="ECO:0007669"/>
    <property type="project" value="UniProtKB-KW"/>
</dbReference>
<dbReference type="InterPro" id="IPR052127">
    <property type="entry name" value="STE12_transcription_factor"/>
</dbReference>
<dbReference type="Gene3D" id="3.30.160.60">
    <property type="entry name" value="Classic Zinc Finger"/>
    <property type="match status" value="2"/>
</dbReference>
<name>A0A0F8WLS2_9EURO</name>
<feature type="compositionally biased region" description="Low complexity" evidence="15">
    <location>
        <begin position="113"/>
        <end position="128"/>
    </location>
</feature>
<evidence type="ECO:0000256" key="11">
    <source>
        <dbReference type="ARBA" id="ARBA00023242"/>
    </source>
</evidence>
<comment type="subcellular location">
    <subcellularLocation>
        <location evidence="1">Nucleus</location>
    </subcellularLocation>
</comment>
<keyword evidence="6" id="KW-0749">Sporulation</keyword>
<evidence type="ECO:0000313" key="17">
    <source>
        <dbReference type="EMBL" id="KKK12237.1"/>
    </source>
</evidence>
<accession>A0A0F8WLS2</accession>
<dbReference type="SMART" id="SM00355">
    <property type="entry name" value="ZnF_C2H2"/>
    <property type="match status" value="2"/>
</dbReference>
<dbReference type="InterPro" id="IPR036236">
    <property type="entry name" value="Znf_C2H2_sf"/>
</dbReference>
<evidence type="ECO:0000256" key="7">
    <source>
        <dbReference type="ARBA" id="ARBA00023015"/>
    </source>
</evidence>
<feature type="region of interest" description="Disordered" evidence="15">
    <location>
        <begin position="113"/>
        <end position="136"/>
    </location>
</feature>
<feature type="compositionally biased region" description="Basic residues" evidence="15">
    <location>
        <begin position="448"/>
        <end position="457"/>
    </location>
</feature>
<keyword evidence="7" id="KW-0805">Transcription regulation</keyword>
<evidence type="ECO:0000259" key="16">
    <source>
        <dbReference type="PROSITE" id="PS50157"/>
    </source>
</evidence>
<evidence type="ECO:0000256" key="9">
    <source>
        <dbReference type="ARBA" id="ARBA00023159"/>
    </source>
</evidence>
<evidence type="ECO:0000256" key="10">
    <source>
        <dbReference type="ARBA" id="ARBA00023163"/>
    </source>
</evidence>
<evidence type="ECO:0000256" key="8">
    <source>
        <dbReference type="ARBA" id="ARBA00023125"/>
    </source>
</evidence>
<evidence type="ECO:0000256" key="13">
    <source>
        <dbReference type="ARBA" id="ARBA00044085"/>
    </source>
</evidence>